<dbReference type="OrthoDB" id="8876745at2"/>
<keyword evidence="3" id="KW-0285">Flavoprotein</keyword>
<dbReference type="Gene3D" id="1.10.540.10">
    <property type="entry name" value="Acyl-CoA dehydrogenase/oxidase, N-terminal domain"/>
    <property type="match status" value="1"/>
</dbReference>
<evidence type="ECO:0000313" key="8">
    <source>
        <dbReference type="EMBL" id="CDO90315.1"/>
    </source>
</evidence>
<evidence type="ECO:0000313" key="9">
    <source>
        <dbReference type="EMBL" id="ORW99871.1"/>
    </source>
</evidence>
<gene>
    <name evidence="9" type="ORF">AWC29_26270</name>
    <name evidence="8" type="ORF">BN973_04708</name>
</gene>
<dbReference type="STRING" id="47839.BN973_04708"/>
<name>A0A024K2M4_9MYCO</name>
<dbReference type="Proteomes" id="UP000193710">
    <property type="component" value="Unassembled WGS sequence"/>
</dbReference>
<dbReference type="InterPro" id="IPR009100">
    <property type="entry name" value="AcylCoA_DH/oxidase_NM_dom_sf"/>
</dbReference>
<dbReference type="GO" id="GO:0003995">
    <property type="term" value="F:acyl-CoA dehydrogenase activity"/>
    <property type="evidence" value="ECO:0007669"/>
    <property type="project" value="TreeGrafter"/>
</dbReference>
<evidence type="ECO:0000259" key="6">
    <source>
        <dbReference type="Pfam" id="PF00441"/>
    </source>
</evidence>
<dbReference type="SUPFAM" id="SSF47203">
    <property type="entry name" value="Acyl-CoA dehydrogenase C-terminal domain-like"/>
    <property type="match status" value="1"/>
</dbReference>
<dbReference type="SUPFAM" id="SSF56645">
    <property type="entry name" value="Acyl-CoA dehydrogenase NM domain-like"/>
    <property type="match status" value="1"/>
</dbReference>
<dbReference type="Pfam" id="PF02771">
    <property type="entry name" value="Acyl-CoA_dh_N"/>
    <property type="match status" value="1"/>
</dbReference>
<dbReference type="Pfam" id="PF00441">
    <property type="entry name" value="Acyl-CoA_dh_1"/>
    <property type="match status" value="1"/>
</dbReference>
<evidence type="ECO:0000256" key="3">
    <source>
        <dbReference type="ARBA" id="ARBA00022630"/>
    </source>
</evidence>
<dbReference type="EMBL" id="HG964446">
    <property type="protein sequence ID" value="CDO90315.1"/>
    <property type="molecule type" value="Genomic_DNA"/>
</dbReference>
<comment type="cofactor">
    <cofactor evidence="1">
        <name>FAD</name>
        <dbReference type="ChEBI" id="CHEBI:57692"/>
    </cofactor>
</comment>
<keyword evidence="10" id="KW-1185">Reference proteome</keyword>
<keyword evidence="5" id="KW-0560">Oxidoreductase</keyword>
<sequence length="352" mass="37153">MISGIPKRRRIFDEDHAAFRDSVKRFIATEIAPNLDAWRCASETPRRIVAAAGDAGFLGAAVPEEFGGGGTDDLGFLVVLIEEAVAAGATGLALLCALQAGVTIPYLLEHATAEHQQRWLPGLSSGRLIAVAAPATLAGVAAGRIADALLVQRGSDGISLVPLDQQGVTITPIDGNLAGRDAGLADVSLREVEEIAVVGSPTALRRDLDLWFAVLALASARTAMELAVDYVNARKVFGRPLAEFENTRFRLAELSAELTGLTVFVDTCVHERSTGTLDAADAAAARLTTTRVCGQAADQSLQLHGGYGYMREYPISHAFADARFLHMMASAYSNPHETLASAVAPEAMPQHG</sequence>
<dbReference type="PANTHER" id="PTHR48083">
    <property type="entry name" value="MEDIUM-CHAIN SPECIFIC ACYL-COA DEHYDROGENASE, MITOCHONDRIAL-RELATED"/>
    <property type="match status" value="1"/>
</dbReference>
<evidence type="ECO:0000256" key="5">
    <source>
        <dbReference type="ARBA" id="ARBA00023002"/>
    </source>
</evidence>
<evidence type="ECO:0000256" key="1">
    <source>
        <dbReference type="ARBA" id="ARBA00001974"/>
    </source>
</evidence>
<dbReference type="InterPro" id="IPR050741">
    <property type="entry name" value="Acyl-CoA_dehydrogenase"/>
</dbReference>
<evidence type="ECO:0000313" key="10">
    <source>
        <dbReference type="Proteomes" id="UP000193710"/>
    </source>
</evidence>
<dbReference type="eggNOG" id="COG1960">
    <property type="taxonomic scope" value="Bacteria"/>
</dbReference>
<dbReference type="EMBL" id="LQPY01000037">
    <property type="protein sequence ID" value="ORW99871.1"/>
    <property type="molecule type" value="Genomic_DNA"/>
</dbReference>
<dbReference type="InterPro" id="IPR009075">
    <property type="entry name" value="AcylCo_DH/oxidase_C"/>
</dbReference>
<evidence type="ECO:0000256" key="4">
    <source>
        <dbReference type="ARBA" id="ARBA00022827"/>
    </source>
</evidence>
<reference evidence="8" key="2">
    <citation type="submission" date="2014-04" db="EMBL/GenBank/DDBJ databases">
        <authorList>
            <person name="Xu Y.W."/>
            <person name="Yang Q."/>
        </authorList>
    </citation>
    <scope>NUCLEOTIDE SEQUENCE</scope>
    <source>
        <strain evidence="8">DSM 44626</strain>
    </source>
</reference>
<feature type="domain" description="Acyl-CoA dehydrogenase/oxidase C-terminal" evidence="6">
    <location>
        <begin position="213"/>
        <end position="327"/>
    </location>
</feature>
<evidence type="ECO:0000256" key="2">
    <source>
        <dbReference type="ARBA" id="ARBA00009347"/>
    </source>
</evidence>
<proteinExistence type="inferred from homology"/>
<protein>
    <submittedName>
        <fullName evidence="8">Acyl-CoA dehydrogenase domain-containing protein</fullName>
    </submittedName>
</protein>
<dbReference type="GO" id="GO:0050660">
    <property type="term" value="F:flavin adenine dinucleotide binding"/>
    <property type="evidence" value="ECO:0007669"/>
    <property type="project" value="InterPro"/>
</dbReference>
<dbReference type="InterPro" id="IPR037069">
    <property type="entry name" value="AcylCoA_DH/ox_N_sf"/>
</dbReference>
<dbReference type="GO" id="GO:0033539">
    <property type="term" value="P:fatty acid beta-oxidation using acyl-CoA dehydrogenase"/>
    <property type="evidence" value="ECO:0007669"/>
    <property type="project" value="TreeGrafter"/>
</dbReference>
<dbReference type="AlphaFoldDB" id="A0A024K2M4"/>
<accession>A0A024K2M4</accession>
<reference evidence="9 10" key="3">
    <citation type="submission" date="2016-01" db="EMBL/GenBank/DDBJ databases">
        <title>The new phylogeny of the genus Mycobacterium.</title>
        <authorList>
            <person name="Tarcisio F."/>
            <person name="Conor M."/>
            <person name="Antonella G."/>
            <person name="Elisabetta G."/>
            <person name="Giulia F.S."/>
            <person name="Sara T."/>
            <person name="Anna F."/>
            <person name="Clotilde B."/>
            <person name="Roberto B."/>
            <person name="Veronica D.S."/>
            <person name="Fabio R."/>
            <person name="Monica P."/>
            <person name="Olivier J."/>
            <person name="Enrico T."/>
            <person name="Nicola S."/>
        </authorList>
    </citation>
    <scope>NUCLEOTIDE SEQUENCE [LARGE SCALE GENOMIC DNA]</scope>
    <source>
        <strain evidence="9 10">DSM 44626</strain>
    </source>
</reference>
<dbReference type="Proteomes" id="UP000028880">
    <property type="component" value="Unassembled WGS sequence"/>
</dbReference>
<dbReference type="HOGENOM" id="CLU_018204_0_3_11"/>
<feature type="domain" description="Acyl-CoA dehydrogenase/oxidase N-terminal" evidence="7">
    <location>
        <begin position="14"/>
        <end position="126"/>
    </location>
</feature>
<organism evidence="8">
    <name type="scientific">Mycobacterium triplex</name>
    <dbReference type="NCBI Taxonomy" id="47839"/>
    <lineage>
        <taxon>Bacteria</taxon>
        <taxon>Bacillati</taxon>
        <taxon>Actinomycetota</taxon>
        <taxon>Actinomycetes</taxon>
        <taxon>Mycobacteriales</taxon>
        <taxon>Mycobacteriaceae</taxon>
        <taxon>Mycobacterium</taxon>
        <taxon>Mycobacterium simiae complex</taxon>
    </lineage>
</organism>
<reference evidence="8" key="1">
    <citation type="journal article" date="2014" name="Genome Announc.">
        <title>Draft Genome Sequence of Mycobacterium triplex DSM 44626.</title>
        <authorList>
            <person name="Sassi M."/>
            <person name="Croce O."/>
            <person name="Robert C."/>
            <person name="Raoult D."/>
            <person name="Drancourt M."/>
        </authorList>
    </citation>
    <scope>NUCLEOTIDE SEQUENCE [LARGE SCALE GENOMIC DNA]</scope>
    <source>
        <strain evidence="8">DSM 44626</strain>
    </source>
</reference>
<dbReference type="InterPro" id="IPR013786">
    <property type="entry name" value="AcylCoA_DH/ox_N"/>
</dbReference>
<comment type="similarity">
    <text evidence="2">Belongs to the acyl-CoA dehydrogenase family.</text>
</comment>
<evidence type="ECO:0000259" key="7">
    <source>
        <dbReference type="Pfam" id="PF02771"/>
    </source>
</evidence>
<dbReference type="PANTHER" id="PTHR48083:SF20">
    <property type="entry name" value="LONG-CHAIN SPECIFIC ACYL-COA DEHYDROGENASE, MITOCHONDRIAL"/>
    <property type="match status" value="1"/>
</dbReference>
<dbReference type="GO" id="GO:0005737">
    <property type="term" value="C:cytoplasm"/>
    <property type="evidence" value="ECO:0007669"/>
    <property type="project" value="TreeGrafter"/>
</dbReference>
<dbReference type="Gene3D" id="1.20.140.10">
    <property type="entry name" value="Butyryl-CoA Dehydrogenase, subunit A, domain 3"/>
    <property type="match status" value="1"/>
</dbReference>
<dbReference type="InterPro" id="IPR036250">
    <property type="entry name" value="AcylCo_DH-like_C"/>
</dbReference>
<keyword evidence="4" id="KW-0274">FAD</keyword>